<evidence type="ECO:0000313" key="1">
    <source>
        <dbReference type="EMBL" id="QES20825.1"/>
    </source>
</evidence>
<evidence type="ECO:0000313" key="2">
    <source>
        <dbReference type="Proteomes" id="UP000324106"/>
    </source>
</evidence>
<organism evidence="1 2">
    <name type="scientific">Streptomyces venezuelae</name>
    <dbReference type="NCBI Taxonomy" id="54571"/>
    <lineage>
        <taxon>Bacteria</taxon>
        <taxon>Bacillati</taxon>
        <taxon>Actinomycetota</taxon>
        <taxon>Actinomycetes</taxon>
        <taxon>Kitasatosporales</taxon>
        <taxon>Streptomycetaceae</taxon>
        <taxon>Streptomyces</taxon>
    </lineage>
</organism>
<dbReference type="OrthoDB" id="3418622at2"/>
<reference evidence="1 2" key="1">
    <citation type="submission" date="2018-05" db="EMBL/GenBank/DDBJ databases">
        <title>Streptomyces venezuelae.</title>
        <authorList>
            <person name="Kim W."/>
            <person name="Lee N."/>
            <person name="Cho B.-K."/>
        </authorList>
    </citation>
    <scope>NUCLEOTIDE SEQUENCE [LARGE SCALE GENOMIC DNA]</scope>
    <source>
        <strain evidence="1 2">ATCC 15068</strain>
    </source>
</reference>
<dbReference type="Proteomes" id="UP000324106">
    <property type="component" value="Chromosome"/>
</dbReference>
<dbReference type="EMBL" id="CP029194">
    <property type="protein sequence ID" value="QES20825.1"/>
    <property type="molecule type" value="Genomic_DNA"/>
</dbReference>
<name>A0A5P2ART0_STRVZ</name>
<gene>
    <name evidence="1" type="ORF">DEJ46_18250</name>
</gene>
<proteinExistence type="predicted"/>
<accession>A0A5P2ART0</accession>
<protein>
    <recommendedName>
        <fullName evidence="3">Abi-like protein</fullName>
    </recommendedName>
</protein>
<evidence type="ECO:0008006" key="3">
    <source>
        <dbReference type="Google" id="ProtNLM"/>
    </source>
</evidence>
<dbReference type="RefSeq" id="WP_150267814.1">
    <property type="nucleotide sequence ID" value="NZ_CP029194.1"/>
</dbReference>
<dbReference type="AlphaFoldDB" id="A0A5P2ART0"/>
<sequence>MNDELPAWMSEVLSEARLRAYVDFMRGDGPGAVRLYRWNVEASAALFGPFHWLEVALRNSVHNRLSEHHARPDWWAVAPLDGGGVRKVAEARRNCLGRGKAGTPDDIVAELSFGFWGKLLTRSNDRGFWVPVVHKAFPGYQGSRRVLADQVLSLVLLRNRIMHHEPIHHRDLREDHAKLYRVMGYVNQDLAKDVRAMDRFPAILADKPRALRDDRQPRF</sequence>